<gene>
    <name evidence="1" type="ORF">METZ01_LOCUS68692</name>
</gene>
<proteinExistence type="predicted"/>
<evidence type="ECO:0000313" key="1">
    <source>
        <dbReference type="EMBL" id="SVA15838.1"/>
    </source>
</evidence>
<dbReference type="EMBL" id="UINC01004643">
    <property type="protein sequence ID" value="SVA15838.1"/>
    <property type="molecule type" value="Genomic_DNA"/>
</dbReference>
<evidence type="ECO:0008006" key="2">
    <source>
        <dbReference type="Google" id="ProtNLM"/>
    </source>
</evidence>
<sequence>MKLSALLTALLTTAVLTMDAAPVSAQNLAGVWEITRETGRGTTVQTLTLVVEGSTVTGTLAFNFGRGRGGGGGGPQSFPVSDGTVNGNQFSFTVTLSFGGNEIPQMYSGTIDGETLTGTIRGGRGDQPFTAKRPE</sequence>
<reference evidence="1" key="1">
    <citation type="submission" date="2018-05" db="EMBL/GenBank/DDBJ databases">
        <authorList>
            <person name="Lanie J.A."/>
            <person name="Ng W.-L."/>
            <person name="Kazmierczak K.M."/>
            <person name="Andrzejewski T.M."/>
            <person name="Davidsen T.M."/>
            <person name="Wayne K.J."/>
            <person name="Tettelin H."/>
            <person name="Glass J.I."/>
            <person name="Rusch D."/>
            <person name="Podicherti R."/>
            <person name="Tsui H.-C.T."/>
            <person name="Winkler M.E."/>
        </authorList>
    </citation>
    <scope>NUCLEOTIDE SEQUENCE</scope>
</reference>
<dbReference type="AlphaFoldDB" id="A0A381TJX2"/>
<protein>
    <recommendedName>
        <fullName evidence="2">Lipocalin-like domain-containing protein</fullName>
    </recommendedName>
</protein>
<organism evidence="1">
    <name type="scientific">marine metagenome</name>
    <dbReference type="NCBI Taxonomy" id="408172"/>
    <lineage>
        <taxon>unclassified sequences</taxon>
        <taxon>metagenomes</taxon>
        <taxon>ecological metagenomes</taxon>
    </lineage>
</organism>
<accession>A0A381TJX2</accession>
<name>A0A381TJX2_9ZZZZ</name>